<name>A0AAE1RWL2_9SOLA</name>
<dbReference type="Pfam" id="PF02096">
    <property type="entry name" value="60KD_IMP"/>
    <property type="match status" value="1"/>
</dbReference>
<keyword evidence="3 6" id="KW-0812">Transmembrane</keyword>
<dbReference type="InterPro" id="IPR001708">
    <property type="entry name" value="YidC/ALB3/OXA1/COX18"/>
</dbReference>
<evidence type="ECO:0000259" key="9">
    <source>
        <dbReference type="Pfam" id="PF02096"/>
    </source>
</evidence>
<dbReference type="InterPro" id="IPR047196">
    <property type="entry name" value="YidC_ALB_C"/>
</dbReference>
<evidence type="ECO:0000256" key="5">
    <source>
        <dbReference type="ARBA" id="ARBA00023136"/>
    </source>
</evidence>
<dbReference type="GO" id="GO:0010027">
    <property type="term" value="P:thylakoid membrane organization"/>
    <property type="evidence" value="ECO:0007669"/>
    <property type="project" value="TreeGrafter"/>
</dbReference>
<feature type="compositionally biased region" description="Basic residues" evidence="7">
    <location>
        <begin position="434"/>
        <end position="445"/>
    </location>
</feature>
<dbReference type="EMBL" id="JAVYJV010000011">
    <property type="protein sequence ID" value="KAK4358857.1"/>
    <property type="molecule type" value="Genomic_DNA"/>
</dbReference>
<reference evidence="10" key="1">
    <citation type="submission" date="2023-12" db="EMBL/GenBank/DDBJ databases">
        <title>Genome assembly of Anisodus tanguticus.</title>
        <authorList>
            <person name="Wang Y.-J."/>
        </authorList>
    </citation>
    <scope>NUCLEOTIDE SEQUENCE</scope>
    <source>
        <strain evidence="10">KB-2021</strain>
        <tissue evidence="10">Leaf</tissue>
    </source>
</reference>
<evidence type="ECO:0000256" key="1">
    <source>
        <dbReference type="ARBA" id="ARBA00004141"/>
    </source>
</evidence>
<evidence type="ECO:0000313" key="10">
    <source>
        <dbReference type="EMBL" id="KAK4358857.1"/>
    </source>
</evidence>
<comment type="similarity">
    <text evidence="6">Belongs to the OXA1/ALB3/YidC family.</text>
</comment>
<dbReference type="InterPro" id="IPR028055">
    <property type="entry name" value="YidC/Oxa/ALB_C"/>
</dbReference>
<evidence type="ECO:0000313" key="11">
    <source>
        <dbReference type="Proteomes" id="UP001291623"/>
    </source>
</evidence>
<dbReference type="GO" id="GO:0009535">
    <property type="term" value="C:chloroplast thylakoid membrane"/>
    <property type="evidence" value="ECO:0007669"/>
    <property type="project" value="TreeGrafter"/>
</dbReference>
<comment type="similarity">
    <text evidence="2">Belongs to the OXA1/ALB3/YidC (TC 2.A.9.2) family.</text>
</comment>
<dbReference type="GO" id="GO:0072598">
    <property type="term" value="P:protein localization to chloroplast"/>
    <property type="evidence" value="ECO:0007669"/>
    <property type="project" value="TreeGrafter"/>
</dbReference>
<organism evidence="10 11">
    <name type="scientific">Anisodus tanguticus</name>
    <dbReference type="NCBI Taxonomy" id="243964"/>
    <lineage>
        <taxon>Eukaryota</taxon>
        <taxon>Viridiplantae</taxon>
        <taxon>Streptophyta</taxon>
        <taxon>Embryophyta</taxon>
        <taxon>Tracheophyta</taxon>
        <taxon>Spermatophyta</taxon>
        <taxon>Magnoliopsida</taxon>
        <taxon>eudicotyledons</taxon>
        <taxon>Gunneridae</taxon>
        <taxon>Pentapetalae</taxon>
        <taxon>asterids</taxon>
        <taxon>lamiids</taxon>
        <taxon>Solanales</taxon>
        <taxon>Solanaceae</taxon>
        <taxon>Solanoideae</taxon>
        <taxon>Hyoscyameae</taxon>
        <taxon>Anisodus</taxon>
    </lineage>
</organism>
<dbReference type="AlphaFoldDB" id="A0AAE1RWL2"/>
<evidence type="ECO:0000256" key="6">
    <source>
        <dbReference type="RuleBase" id="RU003945"/>
    </source>
</evidence>
<keyword evidence="4 8" id="KW-1133">Transmembrane helix</keyword>
<dbReference type="PANTHER" id="PTHR12428:SF47">
    <property type="entry name" value="INNER MEMBRANE PROTEIN ALBINO3, CHLOROPLASTIC"/>
    <property type="match status" value="1"/>
</dbReference>
<dbReference type="PANTHER" id="PTHR12428">
    <property type="entry name" value="OXA1"/>
    <property type="match status" value="1"/>
</dbReference>
<dbReference type="NCBIfam" id="TIGR03592">
    <property type="entry name" value="yidC_oxa1_cterm"/>
    <property type="match status" value="1"/>
</dbReference>
<keyword evidence="11" id="KW-1185">Reference proteome</keyword>
<dbReference type="Proteomes" id="UP001291623">
    <property type="component" value="Unassembled WGS sequence"/>
</dbReference>
<dbReference type="GO" id="GO:0032977">
    <property type="term" value="F:membrane insertase activity"/>
    <property type="evidence" value="ECO:0007669"/>
    <property type="project" value="InterPro"/>
</dbReference>
<evidence type="ECO:0000256" key="7">
    <source>
        <dbReference type="SAM" id="MobiDB-lite"/>
    </source>
</evidence>
<feature type="domain" description="Membrane insertase YidC/Oxa/ALB C-terminal" evidence="9">
    <location>
        <begin position="105"/>
        <end position="335"/>
    </location>
</feature>
<evidence type="ECO:0000256" key="4">
    <source>
        <dbReference type="ARBA" id="ARBA00022989"/>
    </source>
</evidence>
<comment type="subcellular location">
    <subcellularLocation>
        <location evidence="1 6">Membrane</location>
        <topology evidence="1 6">Multi-pass membrane protein</topology>
    </subcellularLocation>
</comment>
<dbReference type="GO" id="GO:0051205">
    <property type="term" value="P:protein insertion into membrane"/>
    <property type="evidence" value="ECO:0007669"/>
    <property type="project" value="TreeGrafter"/>
</dbReference>
<feature type="transmembrane region" description="Helical" evidence="8">
    <location>
        <begin position="295"/>
        <end position="320"/>
    </location>
</feature>
<gene>
    <name evidence="10" type="ORF">RND71_021086</name>
</gene>
<dbReference type="CDD" id="cd20070">
    <property type="entry name" value="5TM_YidC_Alb3"/>
    <property type="match status" value="1"/>
</dbReference>
<sequence>MAKTLISSPFLIGTALPSFSHHRRRQQLISTRVKLSFHHIPQIHSTFDFDAAEGLLYTLADAAGVASDATAQKSGGWFGFISDAMEVVLKVMKDGLQAVHVPYAYGFAIILLTLLVKAATFPLTKQQVESTLAMQNLQPKIKAIQQRYAGNQERIQLETSRLYKQAGVNPLAGNCSFLQSSSLVMLPFGCFPTLATIPVWIGLYQALSNVANEGLLTEGFFWIPSLGGPTTIAARQSGSGISWLFPFVDGHPPLGWHDTAAYLVLPVLLIVSQYVSMEIMKPPQTDDPAQKNTLLVFKFLPLMIGYFSLSVPSGLTIYWFTNNVLTTAQQVWLRKLGGAKPAVSGDASGIISAGRAKRTTSQPEQSGERFRQLKEDEKKKKSTKALPTDKVELSASISDSEDEPDDDTTPKDEEVLEEAYASSSKEVPNYSGPRKSKRSKRKRAV</sequence>
<feature type="region of interest" description="Disordered" evidence="7">
    <location>
        <begin position="340"/>
        <end position="445"/>
    </location>
</feature>
<feature type="transmembrane region" description="Helical" evidence="8">
    <location>
        <begin position="103"/>
        <end position="124"/>
    </location>
</feature>
<feature type="transmembrane region" description="Helical" evidence="8">
    <location>
        <begin position="183"/>
        <end position="207"/>
    </location>
</feature>
<feature type="compositionally biased region" description="Basic and acidic residues" evidence="7">
    <location>
        <begin position="366"/>
        <end position="379"/>
    </location>
</feature>
<proteinExistence type="inferred from homology"/>
<keyword evidence="5 8" id="KW-0472">Membrane</keyword>
<comment type="caution">
    <text evidence="10">The sequence shown here is derived from an EMBL/GenBank/DDBJ whole genome shotgun (WGS) entry which is preliminary data.</text>
</comment>
<accession>A0AAE1RWL2</accession>
<evidence type="ECO:0000256" key="2">
    <source>
        <dbReference type="ARBA" id="ARBA00010583"/>
    </source>
</evidence>
<feature type="transmembrane region" description="Helical" evidence="8">
    <location>
        <begin position="254"/>
        <end position="275"/>
    </location>
</feature>
<protein>
    <recommendedName>
        <fullName evidence="9">Membrane insertase YidC/Oxa/ALB C-terminal domain-containing protein</fullName>
    </recommendedName>
</protein>
<evidence type="ECO:0000256" key="8">
    <source>
        <dbReference type="SAM" id="Phobius"/>
    </source>
</evidence>
<evidence type="ECO:0000256" key="3">
    <source>
        <dbReference type="ARBA" id="ARBA00022692"/>
    </source>
</evidence>